<evidence type="ECO:0000313" key="3">
    <source>
        <dbReference type="EMBL" id="KAH3719792.1"/>
    </source>
</evidence>
<sequence length="442" mass="51098">MSLWGNYLLLVSLLWMSNRTCSQEFDQIHWKIQRERATEIIKNQILRALARNDAVKVPQGDFEDLTETESFQQSVNLIATGSIDTEQKHTLQPARVKQSELHEHHVQTENEPPQEALIILGEETTSSKKSKCLVFNFKKANNTKPFRMPLYMYIRKVRDTGHDVKQARGARDAQIADTASGRNDNSGKKKKNQKRKNKRTRGRKIHVTISDGDSNINLVKTQRRIQKTGWYQFDLPISHFPSVFSAHDSYTLCFRCKRCSKKIKLEIERKRKRPGERASGRTFIPFIHVDYRSPLPQSSYRQKRSSHGNSASHILHTNRHDRHMTSTRHDSSMTSSQKDLRPQYIPNCCVQSTFLQNITADISRVLYPESVNVTMCATSTTNILLRHDTADVTSLITPYNKLSCEPYLFKDFNYVYLDRHMKLKQGVIKHLIPQSCHCLVTA</sequence>
<proteinExistence type="predicted"/>
<gene>
    <name evidence="3" type="ORF">DPMN_062666</name>
</gene>
<keyword evidence="2" id="KW-0732">Signal</keyword>
<protein>
    <submittedName>
        <fullName evidence="3">Uncharacterized protein</fullName>
    </submittedName>
</protein>
<dbReference type="Proteomes" id="UP000828390">
    <property type="component" value="Unassembled WGS sequence"/>
</dbReference>
<dbReference type="OrthoDB" id="6132312at2759"/>
<evidence type="ECO:0000256" key="1">
    <source>
        <dbReference type="SAM" id="MobiDB-lite"/>
    </source>
</evidence>
<reference evidence="3" key="1">
    <citation type="journal article" date="2019" name="bioRxiv">
        <title>The Genome of the Zebra Mussel, Dreissena polymorpha: A Resource for Invasive Species Research.</title>
        <authorList>
            <person name="McCartney M.A."/>
            <person name="Auch B."/>
            <person name="Kono T."/>
            <person name="Mallez S."/>
            <person name="Zhang Y."/>
            <person name="Obille A."/>
            <person name="Becker A."/>
            <person name="Abrahante J.E."/>
            <person name="Garbe J."/>
            <person name="Badalamenti J.P."/>
            <person name="Herman A."/>
            <person name="Mangelson H."/>
            <person name="Liachko I."/>
            <person name="Sullivan S."/>
            <person name="Sone E.D."/>
            <person name="Koren S."/>
            <person name="Silverstein K.A.T."/>
            <person name="Beckman K.B."/>
            <person name="Gohl D.M."/>
        </authorList>
    </citation>
    <scope>NUCLEOTIDE SEQUENCE</scope>
    <source>
        <strain evidence="3">Duluth1</strain>
        <tissue evidence="3">Whole animal</tissue>
    </source>
</reference>
<comment type="caution">
    <text evidence="3">The sequence shown here is derived from an EMBL/GenBank/DDBJ whole genome shotgun (WGS) entry which is preliminary data.</text>
</comment>
<feature type="signal peptide" evidence="2">
    <location>
        <begin position="1"/>
        <end position="22"/>
    </location>
</feature>
<organism evidence="3 4">
    <name type="scientific">Dreissena polymorpha</name>
    <name type="common">Zebra mussel</name>
    <name type="synonym">Mytilus polymorpha</name>
    <dbReference type="NCBI Taxonomy" id="45954"/>
    <lineage>
        <taxon>Eukaryota</taxon>
        <taxon>Metazoa</taxon>
        <taxon>Spiralia</taxon>
        <taxon>Lophotrochozoa</taxon>
        <taxon>Mollusca</taxon>
        <taxon>Bivalvia</taxon>
        <taxon>Autobranchia</taxon>
        <taxon>Heteroconchia</taxon>
        <taxon>Euheterodonta</taxon>
        <taxon>Imparidentia</taxon>
        <taxon>Neoheterodontei</taxon>
        <taxon>Myida</taxon>
        <taxon>Dreissenoidea</taxon>
        <taxon>Dreissenidae</taxon>
        <taxon>Dreissena</taxon>
    </lineage>
</organism>
<keyword evidence="4" id="KW-1185">Reference proteome</keyword>
<feature type="compositionally biased region" description="Basic residues" evidence="1">
    <location>
        <begin position="188"/>
        <end position="202"/>
    </location>
</feature>
<reference evidence="3" key="2">
    <citation type="submission" date="2020-11" db="EMBL/GenBank/DDBJ databases">
        <authorList>
            <person name="McCartney M.A."/>
            <person name="Auch B."/>
            <person name="Kono T."/>
            <person name="Mallez S."/>
            <person name="Becker A."/>
            <person name="Gohl D.M."/>
            <person name="Silverstein K.A.T."/>
            <person name="Koren S."/>
            <person name="Bechman K.B."/>
            <person name="Herman A."/>
            <person name="Abrahante J.E."/>
            <person name="Garbe J."/>
        </authorList>
    </citation>
    <scope>NUCLEOTIDE SEQUENCE</scope>
    <source>
        <strain evidence="3">Duluth1</strain>
        <tissue evidence="3">Whole animal</tissue>
    </source>
</reference>
<feature type="region of interest" description="Disordered" evidence="1">
    <location>
        <begin position="163"/>
        <end position="202"/>
    </location>
</feature>
<name>A0A9D4HIC0_DREPO</name>
<evidence type="ECO:0000256" key="2">
    <source>
        <dbReference type="SAM" id="SignalP"/>
    </source>
</evidence>
<evidence type="ECO:0000313" key="4">
    <source>
        <dbReference type="Proteomes" id="UP000828390"/>
    </source>
</evidence>
<dbReference type="EMBL" id="JAIWYP010000013">
    <property type="protein sequence ID" value="KAH3719792.1"/>
    <property type="molecule type" value="Genomic_DNA"/>
</dbReference>
<accession>A0A9D4HIC0</accession>
<feature type="region of interest" description="Disordered" evidence="1">
    <location>
        <begin position="297"/>
        <end position="339"/>
    </location>
</feature>
<feature type="chain" id="PRO_5038933865" evidence="2">
    <location>
        <begin position="23"/>
        <end position="442"/>
    </location>
</feature>
<dbReference type="AlphaFoldDB" id="A0A9D4HIC0"/>